<evidence type="ECO:0000256" key="5">
    <source>
        <dbReference type="ARBA" id="ARBA00023136"/>
    </source>
</evidence>
<dbReference type="InterPro" id="IPR050545">
    <property type="entry name" value="Mycobact_MmpL"/>
</dbReference>
<organism evidence="8 9">
    <name type="scientific">Microcella pacifica</name>
    <dbReference type="NCBI Taxonomy" id="2591847"/>
    <lineage>
        <taxon>Bacteria</taxon>
        <taxon>Bacillati</taxon>
        <taxon>Actinomycetota</taxon>
        <taxon>Actinomycetes</taxon>
        <taxon>Micrococcales</taxon>
        <taxon>Microbacteriaceae</taxon>
        <taxon>Microcella</taxon>
    </lineage>
</organism>
<feature type="transmembrane region" description="Helical" evidence="6">
    <location>
        <begin position="304"/>
        <end position="329"/>
    </location>
</feature>
<dbReference type="InterPro" id="IPR000731">
    <property type="entry name" value="SSD"/>
</dbReference>
<feature type="transmembrane region" description="Helical" evidence="6">
    <location>
        <begin position="522"/>
        <end position="542"/>
    </location>
</feature>
<reference evidence="8 9" key="2">
    <citation type="submission" date="2020-03" db="EMBL/GenBank/DDBJ databases">
        <title>Chryseoglobus sp. isolated from a deep-sea seamount.</title>
        <authorList>
            <person name="Zhang D.-C."/>
        </authorList>
    </citation>
    <scope>NUCLEOTIDE SEQUENCE [LARGE SCALE GENOMIC DNA]</scope>
    <source>
        <strain evidence="8 9">KN1116</strain>
    </source>
</reference>
<dbReference type="RefSeq" id="WP_165638000.1">
    <property type="nucleotide sequence ID" value="NZ_VIKT02000001.1"/>
</dbReference>
<name>A0A9E5MGZ3_9MICO</name>
<dbReference type="SUPFAM" id="SSF82866">
    <property type="entry name" value="Multidrug efflux transporter AcrB transmembrane domain"/>
    <property type="match status" value="2"/>
</dbReference>
<dbReference type="Gene3D" id="1.20.1640.10">
    <property type="entry name" value="Multidrug efflux transporter AcrB transmembrane domain"/>
    <property type="match status" value="2"/>
</dbReference>
<keyword evidence="9" id="KW-1185">Reference proteome</keyword>
<feature type="transmembrane region" description="Helical" evidence="6">
    <location>
        <begin position="366"/>
        <end position="385"/>
    </location>
</feature>
<dbReference type="PROSITE" id="PS50156">
    <property type="entry name" value="SSD"/>
    <property type="match status" value="1"/>
</dbReference>
<dbReference type="GO" id="GO:0005886">
    <property type="term" value="C:plasma membrane"/>
    <property type="evidence" value="ECO:0007669"/>
    <property type="project" value="UniProtKB-SubCell"/>
</dbReference>
<keyword evidence="2" id="KW-1003">Cell membrane</keyword>
<evidence type="ECO:0000313" key="8">
    <source>
        <dbReference type="EMBL" id="NHF61760.1"/>
    </source>
</evidence>
<evidence type="ECO:0000256" key="2">
    <source>
        <dbReference type="ARBA" id="ARBA00022475"/>
    </source>
</evidence>
<sequence>MATLLYRLGRFAYRRAALVITVWVIALAAALGVGLSLGGQTDESFSIPGTESQEALDQLDQLFPEAAGTTVQAVVAPEDDSLVTDADIRGEIDALMADLESIPGVETVLGPFDEFASNQVSDDESVAIVQASLEGTSQSISTETLDAITATADARDVRVEFAGQVFQNTTVGITVIEVIGVLVAGAVLVVTFGSLLAAGMPLAAALIGIGISLGGILGVAAFVPVSSSAPLLALMIGLAVGIDYSLFILSRHRTQLARGERPLESAGIAVGTAGSAVVFAGVTVIIALLGLLVVGVPFLSVMGIGAAVAVTVAMLAATTLLPAFMGLAGDRLVPREGSRAWKRAHPTSSSRPTMGRRWVRGVMRRPILSTVGVVLVLGTISIPAFSLDLNLPDGGKEPEGSTQRIAYDLIADSFGPGTAGPLLVTLDITQSTDIMGDLEGIRDDLEAVDGVASVSPGIPSPGLELAIFRVAPTTAPDAQETKALVAELRETGQLIEEEYGTPLAVTGVTAVGIDISTRLTGALVPFGIIVVGLSIVLLMAVFRSVLVPVKAALGFLLTVGSAIGVTVAVFQWGWGAELLHAEPGPILSFMPIILMAVLFGLAMDYEVFLVSGMREEHVHGATPREAIEEGFTTGARVVTAAALIMFFVFAAFVPEGAGLIKPIALGLAVGIAVDAFVVRMLLGPALMTLFGRAGWWFPRFLDRLLPDLDVEGARLRHHRDTVQWAAGAGDAEVVADRLEIAGTEKTLSLRVESGQGILVDAAPAERGLVLATLAGYLAAPSGRARIAGALLPSEAGTASERVSLLELEPHRLDPSVTVRELATEHRASHPGRTGQREIERWWRGVAATARRLGGAAAPLASVELDDTLVSLSPERRALALVALATAHRATVHLIDAGGLARATVDAVDALIVALSEPHPARIVTGDAASEDAAALALEPLAPVDAHDARTPEALLS</sequence>
<evidence type="ECO:0000256" key="4">
    <source>
        <dbReference type="ARBA" id="ARBA00022989"/>
    </source>
</evidence>
<feature type="transmembrane region" description="Helical" evidence="6">
    <location>
        <begin position="659"/>
        <end position="682"/>
    </location>
</feature>
<feature type="transmembrane region" description="Helical" evidence="6">
    <location>
        <begin position="554"/>
        <end position="574"/>
    </location>
</feature>
<evidence type="ECO:0000256" key="6">
    <source>
        <dbReference type="SAM" id="Phobius"/>
    </source>
</evidence>
<dbReference type="Pfam" id="PF03176">
    <property type="entry name" value="MMPL"/>
    <property type="match status" value="2"/>
</dbReference>
<feature type="transmembrane region" description="Helical" evidence="6">
    <location>
        <begin position="229"/>
        <end position="249"/>
    </location>
</feature>
<feature type="transmembrane region" description="Helical" evidence="6">
    <location>
        <begin position="171"/>
        <end position="195"/>
    </location>
</feature>
<dbReference type="PANTHER" id="PTHR33406:SF13">
    <property type="entry name" value="MEMBRANE PROTEIN YDFJ"/>
    <property type="match status" value="1"/>
</dbReference>
<evidence type="ECO:0000313" key="9">
    <source>
        <dbReference type="Proteomes" id="UP000818266"/>
    </source>
</evidence>
<keyword evidence="3 6" id="KW-0812">Transmembrane</keyword>
<dbReference type="EMBL" id="VIKT02000001">
    <property type="protein sequence ID" value="NHF61760.1"/>
    <property type="molecule type" value="Genomic_DNA"/>
</dbReference>
<accession>A0A9E5MGZ3</accession>
<comment type="subcellular location">
    <subcellularLocation>
        <location evidence="1">Cell membrane</location>
        <topology evidence="1">Multi-pass membrane protein</topology>
    </subcellularLocation>
</comment>
<evidence type="ECO:0000256" key="1">
    <source>
        <dbReference type="ARBA" id="ARBA00004651"/>
    </source>
</evidence>
<feature type="transmembrane region" description="Helical" evidence="6">
    <location>
        <begin position="270"/>
        <end position="298"/>
    </location>
</feature>
<dbReference type="Proteomes" id="UP000818266">
    <property type="component" value="Unassembled WGS sequence"/>
</dbReference>
<evidence type="ECO:0000259" key="7">
    <source>
        <dbReference type="PROSITE" id="PS50156"/>
    </source>
</evidence>
<evidence type="ECO:0000256" key="3">
    <source>
        <dbReference type="ARBA" id="ARBA00022692"/>
    </source>
</evidence>
<feature type="transmembrane region" description="Helical" evidence="6">
    <location>
        <begin position="586"/>
        <end position="610"/>
    </location>
</feature>
<feature type="transmembrane region" description="Helical" evidence="6">
    <location>
        <begin position="202"/>
        <end position="223"/>
    </location>
</feature>
<proteinExistence type="predicted"/>
<feature type="transmembrane region" description="Helical" evidence="6">
    <location>
        <begin position="631"/>
        <end position="653"/>
    </location>
</feature>
<feature type="domain" description="SSD" evidence="7">
    <location>
        <begin position="176"/>
        <end position="327"/>
    </location>
</feature>
<comment type="caution">
    <text evidence="8">The sequence shown here is derived from an EMBL/GenBank/DDBJ whole genome shotgun (WGS) entry which is preliminary data.</text>
</comment>
<dbReference type="InterPro" id="IPR004869">
    <property type="entry name" value="MMPL_dom"/>
</dbReference>
<reference evidence="8 9" key="1">
    <citation type="submission" date="2019-06" db="EMBL/GenBank/DDBJ databases">
        <authorList>
            <person name="De-Chao Zhang Q."/>
        </authorList>
    </citation>
    <scope>NUCLEOTIDE SEQUENCE [LARGE SCALE GENOMIC DNA]</scope>
    <source>
        <strain evidence="8 9">KN1116</strain>
    </source>
</reference>
<keyword evidence="4 6" id="KW-1133">Transmembrane helix</keyword>
<dbReference type="PANTHER" id="PTHR33406">
    <property type="entry name" value="MEMBRANE PROTEIN MJ1562-RELATED"/>
    <property type="match status" value="1"/>
</dbReference>
<protein>
    <submittedName>
        <fullName evidence="8">MMPL family transporter</fullName>
    </submittedName>
</protein>
<dbReference type="AlphaFoldDB" id="A0A9E5MGZ3"/>
<keyword evidence="5 6" id="KW-0472">Membrane</keyword>
<gene>
    <name evidence="8" type="ORF">FK219_000640</name>
</gene>